<reference evidence="1 2" key="1">
    <citation type="submission" date="2021-12" db="EMBL/GenBank/DDBJ databases">
        <title>Discovery of the Pendulisporaceae a myxobacterial family with distinct sporulation behavior and unique specialized metabolism.</title>
        <authorList>
            <person name="Garcia R."/>
            <person name="Popoff A."/>
            <person name="Bader C.D."/>
            <person name="Loehr J."/>
            <person name="Walesch S."/>
            <person name="Walt C."/>
            <person name="Boldt J."/>
            <person name="Bunk B."/>
            <person name="Haeckl F.J.F.P.J."/>
            <person name="Gunesch A.P."/>
            <person name="Birkelbach J."/>
            <person name="Nuebel U."/>
            <person name="Pietschmann T."/>
            <person name="Bach T."/>
            <person name="Mueller R."/>
        </authorList>
    </citation>
    <scope>NUCLEOTIDE SEQUENCE [LARGE SCALE GENOMIC DNA]</scope>
    <source>
        <strain evidence="1 2">MSr11954</strain>
    </source>
</reference>
<proteinExistence type="predicted"/>
<sequence>MPILMLWSAPRCRSTAFFRMMLERGDLVAVHEPFSSRAEHGSVDIAGAPARSEREVLERLRSLAATAHVFAKDTTDERYPEVLADEAFLAKDAHHTFIIRHPKETVPSYYALNSNVRRDQIGFEHLYELFDAVQQRTGRAPVVVDSDKLIAEPAATTAKYCAAVGIPFKPESLSWSPGDRAEWKATQRWHQDVSTTHGFKDGPSTHGVRLEDHPHLQGHLDYHLPFYEKLRALAL</sequence>
<dbReference type="EMBL" id="CP089984">
    <property type="protein sequence ID" value="WXB13431.1"/>
    <property type="molecule type" value="Genomic_DNA"/>
</dbReference>
<protein>
    <recommendedName>
        <fullName evidence="3">Sulfotransferase family protein</fullName>
    </recommendedName>
</protein>
<evidence type="ECO:0008006" key="3">
    <source>
        <dbReference type="Google" id="ProtNLM"/>
    </source>
</evidence>
<dbReference type="PANTHER" id="PTHR48312:SF1">
    <property type="entry name" value="SULFOTRANSFERASE"/>
    <property type="match status" value="1"/>
</dbReference>
<organism evidence="1 2">
    <name type="scientific">Pendulispora albinea</name>
    <dbReference type="NCBI Taxonomy" id="2741071"/>
    <lineage>
        <taxon>Bacteria</taxon>
        <taxon>Pseudomonadati</taxon>
        <taxon>Myxococcota</taxon>
        <taxon>Myxococcia</taxon>
        <taxon>Myxococcales</taxon>
        <taxon>Sorangiineae</taxon>
        <taxon>Pendulisporaceae</taxon>
        <taxon>Pendulispora</taxon>
    </lineage>
</organism>
<dbReference type="InterPro" id="IPR027417">
    <property type="entry name" value="P-loop_NTPase"/>
</dbReference>
<dbReference type="SUPFAM" id="SSF52540">
    <property type="entry name" value="P-loop containing nucleoside triphosphate hydrolases"/>
    <property type="match status" value="1"/>
</dbReference>
<evidence type="ECO:0000313" key="2">
    <source>
        <dbReference type="Proteomes" id="UP001370348"/>
    </source>
</evidence>
<dbReference type="Proteomes" id="UP001370348">
    <property type="component" value="Chromosome"/>
</dbReference>
<accession>A0ABZ2LR78</accession>
<dbReference type="Pfam" id="PF19798">
    <property type="entry name" value="Sulfotransfer_5"/>
    <property type="match status" value="1"/>
</dbReference>
<name>A0ABZ2LR78_9BACT</name>
<dbReference type="RefSeq" id="WP_394823041.1">
    <property type="nucleotide sequence ID" value="NZ_CP089984.1"/>
</dbReference>
<evidence type="ECO:0000313" key="1">
    <source>
        <dbReference type="EMBL" id="WXB13431.1"/>
    </source>
</evidence>
<dbReference type="Gene3D" id="3.40.50.300">
    <property type="entry name" value="P-loop containing nucleotide triphosphate hydrolases"/>
    <property type="match status" value="1"/>
</dbReference>
<dbReference type="PANTHER" id="PTHR48312">
    <property type="match status" value="1"/>
</dbReference>
<keyword evidence="2" id="KW-1185">Reference proteome</keyword>
<gene>
    <name evidence="1" type="ORF">LZC94_37005</name>
</gene>